<evidence type="ECO:0000313" key="15">
    <source>
        <dbReference type="Proteomes" id="UP000515158"/>
    </source>
</evidence>
<dbReference type="KEGG" id="tpal:117641186"/>
<organism evidence="16">
    <name type="scientific">Thrips palmi</name>
    <name type="common">Melon thrips</name>
    <dbReference type="NCBI Taxonomy" id="161013"/>
    <lineage>
        <taxon>Eukaryota</taxon>
        <taxon>Metazoa</taxon>
        <taxon>Ecdysozoa</taxon>
        <taxon>Arthropoda</taxon>
        <taxon>Hexapoda</taxon>
        <taxon>Insecta</taxon>
        <taxon>Pterygota</taxon>
        <taxon>Neoptera</taxon>
        <taxon>Paraneoptera</taxon>
        <taxon>Thysanoptera</taxon>
        <taxon>Terebrantia</taxon>
        <taxon>Thripoidea</taxon>
        <taxon>Thripidae</taxon>
        <taxon>Thrips</taxon>
    </lineage>
</organism>
<keyword evidence="6 13" id="KW-1133">Transmembrane helix</keyword>
<dbReference type="InParanoid" id="A0A6P8YJV5"/>
<keyword evidence="15" id="KW-1185">Reference proteome</keyword>
<keyword evidence="8 13" id="KW-0472">Membrane</keyword>
<dbReference type="Proteomes" id="UP000515158">
    <property type="component" value="Unplaced"/>
</dbReference>
<dbReference type="Gene3D" id="1.20.1250.20">
    <property type="entry name" value="MFS general substrate transporter like domains"/>
    <property type="match status" value="2"/>
</dbReference>
<proteinExistence type="inferred from homology"/>
<dbReference type="CDD" id="cd17318">
    <property type="entry name" value="MFS_SLC17"/>
    <property type="match status" value="1"/>
</dbReference>
<keyword evidence="9" id="KW-0406">Ion transport</keyword>
<name>A0A6P8YJV5_THRPL</name>
<feature type="transmembrane region" description="Helical" evidence="13">
    <location>
        <begin position="193"/>
        <end position="210"/>
    </location>
</feature>
<dbReference type="InterPro" id="IPR036259">
    <property type="entry name" value="MFS_trans_sf"/>
</dbReference>
<evidence type="ECO:0000256" key="11">
    <source>
        <dbReference type="ARBA" id="ARBA00068450"/>
    </source>
</evidence>
<dbReference type="RefSeq" id="XP_034234222.1">
    <property type="nucleotide sequence ID" value="XM_034378331.1"/>
</dbReference>
<dbReference type="GO" id="GO:0006814">
    <property type="term" value="P:sodium ion transport"/>
    <property type="evidence" value="ECO:0007669"/>
    <property type="project" value="UniProtKB-KW"/>
</dbReference>
<evidence type="ECO:0000256" key="7">
    <source>
        <dbReference type="ARBA" id="ARBA00023053"/>
    </source>
</evidence>
<feature type="transmembrane region" description="Helical" evidence="13">
    <location>
        <begin position="390"/>
        <end position="414"/>
    </location>
</feature>
<accession>A0A6P8YJV5</accession>
<dbReference type="SUPFAM" id="SSF103473">
    <property type="entry name" value="MFS general substrate transporter"/>
    <property type="match status" value="1"/>
</dbReference>
<feature type="transmembrane region" description="Helical" evidence="13">
    <location>
        <begin position="99"/>
        <end position="117"/>
    </location>
</feature>
<feature type="transmembrane region" description="Helical" evidence="13">
    <location>
        <begin position="426"/>
        <end position="450"/>
    </location>
</feature>
<evidence type="ECO:0000256" key="4">
    <source>
        <dbReference type="ARBA" id="ARBA00022692"/>
    </source>
</evidence>
<evidence type="ECO:0000256" key="12">
    <source>
        <dbReference type="SAM" id="MobiDB-lite"/>
    </source>
</evidence>
<feature type="transmembrane region" description="Helical" evidence="13">
    <location>
        <begin position="358"/>
        <end position="378"/>
    </location>
</feature>
<dbReference type="FunCoup" id="A0A6P8YJV5">
    <property type="interactions" value="2"/>
</dbReference>
<evidence type="ECO:0000256" key="10">
    <source>
        <dbReference type="ARBA" id="ARBA00054632"/>
    </source>
</evidence>
<keyword evidence="5" id="KW-0769">Symport</keyword>
<dbReference type="GO" id="GO:0006820">
    <property type="term" value="P:monoatomic anion transport"/>
    <property type="evidence" value="ECO:0007669"/>
    <property type="project" value="TreeGrafter"/>
</dbReference>
<dbReference type="Pfam" id="PF07690">
    <property type="entry name" value="MFS_1"/>
    <property type="match status" value="1"/>
</dbReference>
<dbReference type="GeneID" id="117641186"/>
<evidence type="ECO:0000256" key="2">
    <source>
        <dbReference type="ARBA" id="ARBA00008586"/>
    </source>
</evidence>
<dbReference type="FunFam" id="1.20.1250.20:FF:000144">
    <property type="entry name" value="Picot, isoform B"/>
    <property type="match status" value="1"/>
</dbReference>
<reference evidence="16" key="1">
    <citation type="submission" date="2025-08" db="UniProtKB">
        <authorList>
            <consortium name="RefSeq"/>
        </authorList>
    </citation>
    <scope>IDENTIFICATION</scope>
    <source>
        <tissue evidence="16">Total insect</tissue>
    </source>
</reference>
<dbReference type="PROSITE" id="PS50850">
    <property type="entry name" value="MFS"/>
    <property type="match status" value="1"/>
</dbReference>
<dbReference type="OrthoDB" id="2985014at2759"/>
<evidence type="ECO:0000256" key="8">
    <source>
        <dbReference type="ARBA" id="ARBA00023136"/>
    </source>
</evidence>
<evidence type="ECO:0000256" key="1">
    <source>
        <dbReference type="ARBA" id="ARBA00004141"/>
    </source>
</evidence>
<feature type="transmembrane region" description="Helical" evidence="13">
    <location>
        <begin position="162"/>
        <end position="187"/>
    </location>
</feature>
<evidence type="ECO:0000256" key="6">
    <source>
        <dbReference type="ARBA" id="ARBA00022989"/>
    </source>
</evidence>
<dbReference type="GO" id="GO:0015293">
    <property type="term" value="F:symporter activity"/>
    <property type="evidence" value="ECO:0007669"/>
    <property type="project" value="UniProtKB-KW"/>
</dbReference>
<keyword evidence="4 13" id="KW-0812">Transmembrane</keyword>
<dbReference type="InterPro" id="IPR011701">
    <property type="entry name" value="MFS"/>
</dbReference>
<comment type="subcellular location">
    <subcellularLocation>
        <location evidence="1">Membrane</location>
        <topology evidence="1">Multi-pass membrane protein</topology>
    </subcellularLocation>
</comment>
<dbReference type="InterPro" id="IPR020846">
    <property type="entry name" value="MFS_dom"/>
</dbReference>
<feature type="transmembrane region" description="Helical" evidence="13">
    <location>
        <begin position="123"/>
        <end position="141"/>
    </location>
</feature>
<comment type="similarity">
    <text evidence="2">Belongs to the major facilitator superfamily. Sodium/anion cotransporter family.</text>
</comment>
<gene>
    <name evidence="16" type="primary">LOC117641186</name>
</gene>
<dbReference type="PANTHER" id="PTHR11662:SF280">
    <property type="entry name" value="FI21844P1-RELATED"/>
    <property type="match status" value="1"/>
</dbReference>
<dbReference type="GO" id="GO:0016020">
    <property type="term" value="C:membrane"/>
    <property type="evidence" value="ECO:0007669"/>
    <property type="project" value="UniProtKB-SubCell"/>
</dbReference>
<sequence length="499" mass="53657">MNQETLLLAGADAGAPRGLGRRHLQVLLLFLAIATAYGIRINLSVALVSMTNQERKDGYPVYQWDQKQFGTVQSSFFWGYTLMQVPGSMLVQRFGPRRFLLAAMAGASVLAVLTPLAVRLGGMALLITTRVCQGLLSGLVFPSSHNILGRWAPPMERPRFTAFVYGGMSLGTVAAMGGAGLLCGSPLGWPSAFYVPGALGLSWCVLWYLFSADTPAQCKGIAAEELAYIQRSIGSATTSSKAVSKVPWKAILTSPPALSLLVVHCGQNFGHWMLLTEMPNFMKTKLHFNIKEDGLFSALPYVSLWAATFLVGWSAQKINERRVLPLAVSRKVFNSVAHWGSGLTLLLLALLQPGRSGAVALLTVAITLESCIFAGFYVSHMDLSPNYGGALMGLSNGCGSVMGILAPLIVGLILEDEHNPSEEKLASMWSWIFILTACIYFAGNLVYVLLCRATVQPWNEPQTPADEKGTGLVTLPVSDPAAGEESKSEAYSKSSKSQA</sequence>
<evidence type="ECO:0000259" key="14">
    <source>
        <dbReference type="PROSITE" id="PS50850"/>
    </source>
</evidence>
<evidence type="ECO:0000313" key="16">
    <source>
        <dbReference type="RefSeq" id="XP_034234222.1"/>
    </source>
</evidence>
<keyword evidence="7" id="KW-0915">Sodium</keyword>
<feature type="domain" description="Major facilitator superfamily (MFS) profile" evidence="14">
    <location>
        <begin position="24"/>
        <end position="455"/>
    </location>
</feature>
<dbReference type="PANTHER" id="PTHR11662">
    <property type="entry name" value="SOLUTE CARRIER FAMILY 17"/>
    <property type="match status" value="1"/>
</dbReference>
<dbReference type="AlphaFoldDB" id="A0A6P8YJV5"/>
<protein>
    <recommendedName>
        <fullName evidence="11">Putative inorganic phosphate cotransporter</fullName>
    </recommendedName>
</protein>
<evidence type="ECO:0000256" key="3">
    <source>
        <dbReference type="ARBA" id="ARBA00022448"/>
    </source>
</evidence>
<keyword evidence="9" id="KW-0739">Sodium transport</keyword>
<evidence type="ECO:0000256" key="13">
    <source>
        <dbReference type="SAM" id="Phobius"/>
    </source>
</evidence>
<feature type="transmembrane region" description="Helical" evidence="13">
    <location>
        <begin position="295"/>
        <end position="315"/>
    </location>
</feature>
<comment type="function">
    <text evidence="10">May be an inorganic phosphate cotransporter.</text>
</comment>
<feature type="region of interest" description="Disordered" evidence="12">
    <location>
        <begin position="460"/>
        <end position="499"/>
    </location>
</feature>
<evidence type="ECO:0000256" key="9">
    <source>
        <dbReference type="ARBA" id="ARBA00023201"/>
    </source>
</evidence>
<feature type="transmembrane region" description="Helical" evidence="13">
    <location>
        <begin position="26"/>
        <end position="48"/>
    </location>
</feature>
<evidence type="ECO:0000256" key="5">
    <source>
        <dbReference type="ARBA" id="ARBA00022847"/>
    </source>
</evidence>
<dbReference type="FunFam" id="1.20.1250.20:FF:000003">
    <property type="entry name" value="Solute carrier family 17 member 3"/>
    <property type="match status" value="1"/>
</dbReference>
<dbReference type="InterPro" id="IPR050382">
    <property type="entry name" value="MFS_Na/Anion_cotransporter"/>
</dbReference>
<keyword evidence="3" id="KW-0813">Transport</keyword>